<dbReference type="Proteomes" id="UP001219525">
    <property type="component" value="Unassembled WGS sequence"/>
</dbReference>
<keyword evidence="2" id="KW-1185">Reference proteome</keyword>
<evidence type="ECO:0008006" key="3">
    <source>
        <dbReference type="Google" id="ProtNLM"/>
    </source>
</evidence>
<evidence type="ECO:0000313" key="1">
    <source>
        <dbReference type="EMBL" id="KAJ7211288.1"/>
    </source>
</evidence>
<dbReference type="EMBL" id="JARJCW010000026">
    <property type="protein sequence ID" value="KAJ7211288.1"/>
    <property type="molecule type" value="Genomic_DNA"/>
</dbReference>
<reference evidence="1" key="1">
    <citation type="submission" date="2023-03" db="EMBL/GenBank/DDBJ databases">
        <title>Massive genome expansion in bonnet fungi (Mycena s.s.) driven by repeated elements and novel gene families across ecological guilds.</title>
        <authorList>
            <consortium name="Lawrence Berkeley National Laboratory"/>
            <person name="Harder C.B."/>
            <person name="Miyauchi S."/>
            <person name="Viragh M."/>
            <person name="Kuo A."/>
            <person name="Thoen E."/>
            <person name="Andreopoulos B."/>
            <person name="Lu D."/>
            <person name="Skrede I."/>
            <person name="Drula E."/>
            <person name="Henrissat B."/>
            <person name="Morin E."/>
            <person name="Kohler A."/>
            <person name="Barry K."/>
            <person name="LaButti K."/>
            <person name="Morin E."/>
            <person name="Salamov A."/>
            <person name="Lipzen A."/>
            <person name="Mereny Z."/>
            <person name="Hegedus B."/>
            <person name="Baldrian P."/>
            <person name="Stursova M."/>
            <person name="Weitz H."/>
            <person name="Taylor A."/>
            <person name="Grigoriev I.V."/>
            <person name="Nagy L.G."/>
            <person name="Martin F."/>
            <person name="Kauserud H."/>
        </authorList>
    </citation>
    <scope>NUCLEOTIDE SEQUENCE</scope>
    <source>
        <strain evidence="1">9144</strain>
    </source>
</reference>
<dbReference type="Gene3D" id="3.80.10.10">
    <property type="entry name" value="Ribonuclease Inhibitor"/>
    <property type="match status" value="1"/>
</dbReference>
<dbReference type="InterPro" id="IPR032675">
    <property type="entry name" value="LRR_dom_sf"/>
</dbReference>
<organism evidence="1 2">
    <name type="scientific">Mycena pura</name>
    <dbReference type="NCBI Taxonomy" id="153505"/>
    <lineage>
        <taxon>Eukaryota</taxon>
        <taxon>Fungi</taxon>
        <taxon>Dikarya</taxon>
        <taxon>Basidiomycota</taxon>
        <taxon>Agaricomycotina</taxon>
        <taxon>Agaricomycetes</taxon>
        <taxon>Agaricomycetidae</taxon>
        <taxon>Agaricales</taxon>
        <taxon>Marasmiineae</taxon>
        <taxon>Mycenaceae</taxon>
        <taxon>Mycena</taxon>
    </lineage>
</organism>
<comment type="caution">
    <text evidence="1">The sequence shown here is derived from an EMBL/GenBank/DDBJ whole genome shotgun (WGS) entry which is preliminary data.</text>
</comment>
<gene>
    <name evidence="1" type="ORF">GGX14DRAFT_624138</name>
</gene>
<evidence type="ECO:0000313" key="2">
    <source>
        <dbReference type="Proteomes" id="UP001219525"/>
    </source>
</evidence>
<accession>A0AAD6YCB5</accession>
<name>A0AAD6YCB5_9AGAR</name>
<proteinExistence type="predicted"/>
<sequence length="428" mass="48681">SLPVLPPEIWCTIIAFVTRLNGRCSTYLEDPFVPPYTTESSSVEDPSMHQDRVSILSVCRAWRAMASSIIFEFLRIRSIPQLRALVNRLEEGYGRDESISLPGEWVQRIDFKIAEPLTASPDLIPRLLRRTPNLMIYVNQNGSDYRPETQTPSSVMAALAEFCGPSLRRLEWSHVGEAPTWHDLTTVCHHAPNLSTLRLTWIYSYDKPYKAKLALPFLETLSLGLIPDPIDNMHIPVSWDPLLEYFSSDPAMLPSLRRFEIDLFPTSLHFFAVHSLKIRSFRTTNWSAPPILTWVLPLLPNLDTLVLTQSTAYATLPPSHPTLRRICIAPFAEEQTSVVPPRFFSSAVLGPLDRVLLSIDSTHLPRLEEIRIRNIGILKSLAGEPAWLLKWAKRWRFKGGVKFCDVHGRPFEEYPDPDNEPLLDAVRG</sequence>
<feature type="non-terminal residue" evidence="1">
    <location>
        <position position="1"/>
    </location>
</feature>
<dbReference type="AlphaFoldDB" id="A0AAD6YCB5"/>
<protein>
    <recommendedName>
        <fullName evidence="3">F-box domain-containing protein</fullName>
    </recommendedName>
</protein>